<dbReference type="RefSeq" id="WP_044348829.1">
    <property type="nucleotide sequence ID" value="NZ_AZAC01000014.1"/>
</dbReference>
<keyword evidence="1" id="KW-0732">Signal</keyword>
<evidence type="ECO:0000256" key="1">
    <source>
        <dbReference type="SAM" id="SignalP"/>
    </source>
</evidence>
<dbReference type="EMBL" id="AZAC01000014">
    <property type="protein sequence ID" value="KIX13715.1"/>
    <property type="molecule type" value="Genomic_DNA"/>
</dbReference>
<sequence>MKKLFSLVVVFVLGLALSQVAFAHAPLLSCWDNGDGTITCEGGFSDGGSASGVQMFVKDPAGKVLLKGAMSGDSEFSFDKPKGDYVVEFNAGEGHTIQVPGSEIVE</sequence>
<name>A0A0D2JVT9_9BACT</name>
<reference evidence="2 3" key="1">
    <citation type="submission" date="2013-11" db="EMBL/GenBank/DDBJ databases">
        <title>Metagenomic analysis of a methanogenic consortium involved in long chain n-alkane degradation.</title>
        <authorList>
            <person name="Davidova I.A."/>
            <person name="Callaghan A.V."/>
            <person name="Wawrik B."/>
            <person name="Pruitt S."/>
            <person name="Marks C."/>
            <person name="Duncan K.E."/>
            <person name="Suflita J.M."/>
        </authorList>
    </citation>
    <scope>NUCLEOTIDE SEQUENCE [LARGE SCALE GENOMIC DNA]</scope>
    <source>
        <strain evidence="2 3">SPR</strain>
    </source>
</reference>
<dbReference type="InParanoid" id="A0A0D2JVT9"/>
<dbReference type="Proteomes" id="UP000032233">
    <property type="component" value="Unassembled WGS sequence"/>
</dbReference>
<dbReference type="PATRIC" id="fig|1429043.3.peg.2607"/>
<dbReference type="STRING" id="1429043.X474_12235"/>
<protein>
    <recommendedName>
        <fullName evidence="4">Carboxypeptidase regulatory-like domain-containing protein</fullName>
    </recommendedName>
</protein>
<comment type="caution">
    <text evidence="2">The sequence shown here is derived from an EMBL/GenBank/DDBJ whole genome shotgun (WGS) entry which is preliminary data.</text>
</comment>
<evidence type="ECO:0000313" key="2">
    <source>
        <dbReference type="EMBL" id="KIX13715.1"/>
    </source>
</evidence>
<evidence type="ECO:0008006" key="4">
    <source>
        <dbReference type="Google" id="ProtNLM"/>
    </source>
</evidence>
<feature type="signal peptide" evidence="1">
    <location>
        <begin position="1"/>
        <end position="23"/>
    </location>
</feature>
<evidence type="ECO:0000313" key="3">
    <source>
        <dbReference type="Proteomes" id="UP000032233"/>
    </source>
</evidence>
<feature type="chain" id="PRO_5002262118" description="Carboxypeptidase regulatory-like domain-containing protein" evidence="1">
    <location>
        <begin position="24"/>
        <end position="106"/>
    </location>
</feature>
<proteinExistence type="predicted"/>
<dbReference type="AlphaFoldDB" id="A0A0D2JVT9"/>
<organism evidence="2 3">
    <name type="scientific">Dethiosulfatarculus sandiegensis</name>
    <dbReference type="NCBI Taxonomy" id="1429043"/>
    <lineage>
        <taxon>Bacteria</taxon>
        <taxon>Pseudomonadati</taxon>
        <taxon>Thermodesulfobacteriota</taxon>
        <taxon>Desulfarculia</taxon>
        <taxon>Desulfarculales</taxon>
        <taxon>Desulfarculaceae</taxon>
        <taxon>Dethiosulfatarculus</taxon>
    </lineage>
</organism>
<accession>A0A0D2JVT9</accession>
<gene>
    <name evidence="2" type="ORF">X474_12235</name>
</gene>
<keyword evidence="3" id="KW-1185">Reference proteome</keyword>
<dbReference type="OrthoDB" id="363007at2"/>